<reference evidence="2 3" key="1">
    <citation type="journal article" date="2019" name="Genome Biol. Evol.">
        <title>Insights into the evolution of the New World diploid cottons (Gossypium, subgenus Houzingenia) based on genome sequencing.</title>
        <authorList>
            <person name="Grover C.E."/>
            <person name="Arick M.A. 2nd"/>
            <person name="Thrash A."/>
            <person name="Conover J.L."/>
            <person name="Sanders W.S."/>
            <person name="Peterson D.G."/>
            <person name="Frelichowski J.E."/>
            <person name="Scheffler J.A."/>
            <person name="Scheffler B.E."/>
            <person name="Wendel J.F."/>
        </authorList>
    </citation>
    <scope>NUCLEOTIDE SEQUENCE [LARGE SCALE GENOMIC DNA]</scope>
    <source>
        <strain evidence="2">0</strain>
        <tissue evidence="2">Leaf</tissue>
    </source>
</reference>
<protein>
    <submittedName>
        <fullName evidence="2">Uncharacterized protein</fullName>
    </submittedName>
</protein>
<comment type="caution">
    <text evidence="2">The sequence shown here is derived from an EMBL/GenBank/DDBJ whole genome shotgun (WGS) entry which is preliminary data.</text>
</comment>
<evidence type="ECO:0000313" key="2">
    <source>
        <dbReference type="EMBL" id="MBA0803252.1"/>
    </source>
</evidence>
<accession>A0A7J9H0F2</accession>
<keyword evidence="1" id="KW-0472">Membrane</keyword>
<keyword evidence="3" id="KW-1185">Reference proteome</keyword>
<dbReference type="EMBL" id="JABFAD010000007">
    <property type="protein sequence ID" value="MBA0803252.1"/>
    <property type="molecule type" value="Genomic_DNA"/>
</dbReference>
<evidence type="ECO:0000256" key="1">
    <source>
        <dbReference type="SAM" id="Phobius"/>
    </source>
</evidence>
<sequence>MSSPICPAITKECQFQNTRNLVLPIYALVYIGKTILYAFQNAFFWILQLLDTSVIGTKLREGVPDVFHHQPEIQPLKVTRYSRSHVAHIKTFYLKTELTGSP</sequence>
<keyword evidence="1" id="KW-0812">Transmembrane</keyword>
<keyword evidence="1" id="KW-1133">Transmembrane helix</keyword>
<evidence type="ECO:0000313" key="3">
    <source>
        <dbReference type="Proteomes" id="UP000593560"/>
    </source>
</evidence>
<dbReference type="AlphaFoldDB" id="A0A7J9H0F2"/>
<name>A0A7J9H0F2_9ROSI</name>
<proteinExistence type="predicted"/>
<organism evidence="2 3">
    <name type="scientific">Gossypium harknessii</name>
    <dbReference type="NCBI Taxonomy" id="34285"/>
    <lineage>
        <taxon>Eukaryota</taxon>
        <taxon>Viridiplantae</taxon>
        <taxon>Streptophyta</taxon>
        <taxon>Embryophyta</taxon>
        <taxon>Tracheophyta</taxon>
        <taxon>Spermatophyta</taxon>
        <taxon>Magnoliopsida</taxon>
        <taxon>eudicotyledons</taxon>
        <taxon>Gunneridae</taxon>
        <taxon>Pentapetalae</taxon>
        <taxon>rosids</taxon>
        <taxon>malvids</taxon>
        <taxon>Malvales</taxon>
        <taxon>Malvaceae</taxon>
        <taxon>Malvoideae</taxon>
        <taxon>Gossypium</taxon>
    </lineage>
</organism>
<dbReference type="Proteomes" id="UP000593560">
    <property type="component" value="Unassembled WGS sequence"/>
</dbReference>
<feature type="transmembrane region" description="Helical" evidence="1">
    <location>
        <begin position="25"/>
        <end position="50"/>
    </location>
</feature>
<gene>
    <name evidence="2" type="ORF">Gohar_013489</name>
</gene>